<proteinExistence type="predicted"/>
<reference evidence="1 2" key="1">
    <citation type="journal article" date="2021" name="Commun. Biol.">
        <title>The genome of Shorea leprosula (Dipterocarpaceae) highlights the ecological relevance of drought in aseasonal tropical rainforests.</title>
        <authorList>
            <person name="Ng K.K.S."/>
            <person name="Kobayashi M.J."/>
            <person name="Fawcett J.A."/>
            <person name="Hatakeyama M."/>
            <person name="Paape T."/>
            <person name="Ng C.H."/>
            <person name="Ang C.C."/>
            <person name="Tnah L.H."/>
            <person name="Lee C.T."/>
            <person name="Nishiyama T."/>
            <person name="Sese J."/>
            <person name="O'Brien M.J."/>
            <person name="Copetti D."/>
            <person name="Mohd Noor M.I."/>
            <person name="Ong R.C."/>
            <person name="Putra M."/>
            <person name="Sireger I.Z."/>
            <person name="Indrioko S."/>
            <person name="Kosugi Y."/>
            <person name="Izuno A."/>
            <person name="Isagi Y."/>
            <person name="Lee S.L."/>
            <person name="Shimizu K.K."/>
        </authorList>
    </citation>
    <scope>NUCLEOTIDE SEQUENCE [LARGE SCALE GENOMIC DNA]</scope>
    <source>
        <strain evidence="1">214</strain>
    </source>
</reference>
<evidence type="ECO:0000313" key="2">
    <source>
        <dbReference type="Proteomes" id="UP001054252"/>
    </source>
</evidence>
<dbReference type="Proteomes" id="UP001054252">
    <property type="component" value="Unassembled WGS sequence"/>
</dbReference>
<protein>
    <submittedName>
        <fullName evidence="1">Uncharacterized protein</fullName>
    </submittedName>
</protein>
<name>A0AAV5KUH2_9ROSI</name>
<dbReference type="EMBL" id="BPVZ01000078">
    <property type="protein sequence ID" value="GKV28184.1"/>
    <property type="molecule type" value="Genomic_DNA"/>
</dbReference>
<sequence length="44" mass="5386">MLDLLIYYLMVFSLHPADLYRTRKNRNLDCCKLLYPLGYKLYIK</sequence>
<evidence type="ECO:0000313" key="1">
    <source>
        <dbReference type="EMBL" id="GKV28184.1"/>
    </source>
</evidence>
<gene>
    <name evidence="1" type="ORF">SLEP1_g37268</name>
</gene>
<organism evidence="1 2">
    <name type="scientific">Rubroshorea leprosula</name>
    <dbReference type="NCBI Taxonomy" id="152421"/>
    <lineage>
        <taxon>Eukaryota</taxon>
        <taxon>Viridiplantae</taxon>
        <taxon>Streptophyta</taxon>
        <taxon>Embryophyta</taxon>
        <taxon>Tracheophyta</taxon>
        <taxon>Spermatophyta</taxon>
        <taxon>Magnoliopsida</taxon>
        <taxon>eudicotyledons</taxon>
        <taxon>Gunneridae</taxon>
        <taxon>Pentapetalae</taxon>
        <taxon>rosids</taxon>
        <taxon>malvids</taxon>
        <taxon>Malvales</taxon>
        <taxon>Dipterocarpaceae</taxon>
        <taxon>Rubroshorea</taxon>
    </lineage>
</organism>
<keyword evidence="2" id="KW-1185">Reference proteome</keyword>
<comment type="caution">
    <text evidence="1">The sequence shown here is derived from an EMBL/GenBank/DDBJ whole genome shotgun (WGS) entry which is preliminary data.</text>
</comment>
<dbReference type="AlphaFoldDB" id="A0AAV5KUH2"/>
<accession>A0AAV5KUH2</accession>